<evidence type="ECO:0000256" key="2">
    <source>
        <dbReference type="ARBA" id="ARBA00022525"/>
    </source>
</evidence>
<dbReference type="GO" id="GO:0046872">
    <property type="term" value="F:metal ion binding"/>
    <property type="evidence" value="ECO:0007669"/>
    <property type="project" value="UniProtKB-KW"/>
</dbReference>
<dbReference type="SUPFAM" id="SSF48113">
    <property type="entry name" value="Heme-dependent peroxidases"/>
    <property type="match status" value="1"/>
</dbReference>
<accession>A0A8X6XKK9</accession>
<dbReference type="Gene3D" id="1.10.640.10">
    <property type="entry name" value="Haem peroxidase domain superfamily, animal type"/>
    <property type="match status" value="1"/>
</dbReference>
<dbReference type="AlphaFoldDB" id="A0A8X6XKK9"/>
<evidence type="ECO:0000256" key="4">
    <source>
        <dbReference type="ARBA" id="ARBA00022729"/>
    </source>
</evidence>
<name>A0A8X6XKK9_9ARAC</name>
<dbReference type="GO" id="GO:0004601">
    <property type="term" value="F:peroxidase activity"/>
    <property type="evidence" value="ECO:0007669"/>
    <property type="project" value="UniProtKB-KW"/>
</dbReference>
<comment type="caution">
    <text evidence="9">The sequence shown here is derived from an EMBL/GenBank/DDBJ whole genome shotgun (WGS) entry which is preliminary data.</text>
</comment>
<dbReference type="GO" id="GO:0020037">
    <property type="term" value="F:heme binding"/>
    <property type="evidence" value="ECO:0007669"/>
    <property type="project" value="InterPro"/>
</dbReference>
<keyword evidence="3 9" id="KW-0575">Peroxidase</keyword>
<dbReference type="PRINTS" id="PR00457">
    <property type="entry name" value="ANPEROXIDASE"/>
</dbReference>
<dbReference type="Proteomes" id="UP000886998">
    <property type="component" value="Unassembled WGS sequence"/>
</dbReference>
<keyword evidence="7" id="KW-0175">Coiled coil</keyword>
<feature type="compositionally biased region" description="Basic and acidic residues" evidence="8">
    <location>
        <begin position="227"/>
        <end position="243"/>
    </location>
</feature>
<dbReference type="GO" id="GO:0005576">
    <property type="term" value="C:extracellular region"/>
    <property type="evidence" value="ECO:0007669"/>
    <property type="project" value="UniProtKB-SubCell"/>
</dbReference>
<evidence type="ECO:0000256" key="5">
    <source>
        <dbReference type="ARBA" id="ARBA00023180"/>
    </source>
</evidence>
<evidence type="ECO:0000256" key="6">
    <source>
        <dbReference type="PIRSR" id="PIRSR619791-2"/>
    </source>
</evidence>
<keyword evidence="6" id="KW-0349">Heme</keyword>
<evidence type="ECO:0000313" key="10">
    <source>
        <dbReference type="Proteomes" id="UP000886998"/>
    </source>
</evidence>
<dbReference type="FunFam" id="1.10.640.10:FF:000003">
    <property type="entry name" value="chorion peroxidase"/>
    <property type="match status" value="1"/>
</dbReference>
<keyword evidence="4" id="KW-0732">Signal</keyword>
<keyword evidence="2" id="KW-0964">Secreted</keyword>
<comment type="subcellular location">
    <subcellularLocation>
        <location evidence="1">Secreted</location>
    </subcellularLocation>
</comment>
<feature type="region of interest" description="Disordered" evidence="8">
    <location>
        <begin position="224"/>
        <end position="248"/>
    </location>
</feature>
<dbReference type="Pfam" id="PF03098">
    <property type="entry name" value="An_peroxidase"/>
    <property type="match status" value="1"/>
</dbReference>
<dbReference type="InterPro" id="IPR010255">
    <property type="entry name" value="Haem_peroxidase_sf"/>
</dbReference>
<evidence type="ECO:0000256" key="7">
    <source>
        <dbReference type="SAM" id="Coils"/>
    </source>
</evidence>
<evidence type="ECO:0000313" key="9">
    <source>
        <dbReference type="EMBL" id="GFY55642.1"/>
    </source>
</evidence>
<gene>
    <name evidence="9" type="primary">Pxd</name>
    <name evidence="9" type="ORF">TNIN_424251</name>
</gene>
<dbReference type="EMBL" id="BMAV01010510">
    <property type="protein sequence ID" value="GFY55642.1"/>
    <property type="molecule type" value="Genomic_DNA"/>
</dbReference>
<keyword evidence="3 9" id="KW-0560">Oxidoreductase</keyword>
<organism evidence="9 10">
    <name type="scientific">Trichonephila inaurata madagascariensis</name>
    <dbReference type="NCBI Taxonomy" id="2747483"/>
    <lineage>
        <taxon>Eukaryota</taxon>
        <taxon>Metazoa</taxon>
        <taxon>Ecdysozoa</taxon>
        <taxon>Arthropoda</taxon>
        <taxon>Chelicerata</taxon>
        <taxon>Arachnida</taxon>
        <taxon>Araneae</taxon>
        <taxon>Araneomorphae</taxon>
        <taxon>Entelegynae</taxon>
        <taxon>Araneoidea</taxon>
        <taxon>Nephilidae</taxon>
        <taxon>Trichonephila</taxon>
        <taxon>Trichonephila inaurata</taxon>
    </lineage>
</organism>
<keyword evidence="5" id="KW-0325">Glycoprotein</keyword>
<dbReference type="CDD" id="cd09823">
    <property type="entry name" value="peroxinectin_like"/>
    <property type="match status" value="1"/>
</dbReference>
<protein>
    <submittedName>
        <fullName evidence="9">Peroxidase</fullName>
    </submittedName>
</protein>
<proteinExistence type="predicted"/>
<evidence type="ECO:0000256" key="1">
    <source>
        <dbReference type="ARBA" id="ARBA00004613"/>
    </source>
</evidence>
<reference evidence="9" key="1">
    <citation type="submission" date="2020-08" db="EMBL/GenBank/DDBJ databases">
        <title>Multicomponent nature underlies the extraordinary mechanical properties of spider dragline silk.</title>
        <authorList>
            <person name="Kono N."/>
            <person name="Nakamura H."/>
            <person name="Mori M."/>
            <person name="Yoshida Y."/>
            <person name="Ohtoshi R."/>
            <person name="Malay A.D."/>
            <person name="Moran D.A.P."/>
            <person name="Tomita M."/>
            <person name="Numata K."/>
            <person name="Arakawa K."/>
        </authorList>
    </citation>
    <scope>NUCLEOTIDE SEQUENCE</scope>
</reference>
<evidence type="ECO:0000256" key="3">
    <source>
        <dbReference type="ARBA" id="ARBA00022559"/>
    </source>
</evidence>
<dbReference type="OrthoDB" id="823504at2759"/>
<dbReference type="PANTHER" id="PTHR11475">
    <property type="entry name" value="OXIDASE/PEROXIDASE"/>
    <property type="match status" value="1"/>
</dbReference>
<keyword evidence="6" id="KW-0408">Iron</keyword>
<dbReference type="PANTHER" id="PTHR11475:SF4">
    <property type="entry name" value="CHORION PEROXIDASE"/>
    <property type="match status" value="1"/>
</dbReference>
<dbReference type="InterPro" id="IPR037120">
    <property type="entry name" value="Haem_peroxidase_sf_animal"/>
</dbReference>
<evidence type="ECO:0000256" key="8">
    <source>
        <dbReference type="SAM" id="MobiDB-lite"/>
    </source>
</evidence>
<dbReference type="PROSITE" id="PS50292">
    <property type="entry name" value="PEROXIDASE_3"/>
    <property type="match status" value="1"/>
</dbReference>
<dbReference type="GO" id="GO:0006979">
    <property type="term" value="P:response to oxidative stress"/>
    <property type="evidence" value="ECO:0007669"/>
    <property type="project" value="InterPro"/>
</dbReference>
<feature type="binding site" description="axial binding residue" evidence="6">
    <location>
        <position position="691"/>
    </location>
    <ligand>
        <name>heme b</name>
        <dbReference type="ChEBI" id="CHEBI:60344"/>
    </ligand>
    <ligandPart>
        <name>Fe</name>
        <dbReference type="ChEBI" id="CHEBI:18248"/>
    </ligandPart>
</feature>
<feature type="coiled-coil region" evidence="7">
    <location>
        <begin position="57"/>
        <end position="84"/>
    </location>
</feature>
<keyword evidence="10" id="KW-1185">Reference proteome</keyword>
<dbReference type="InterPro" id="IPR019791">
    <property type="entry name" value="Haem_peroxidase_animal"/>
</dbReference>
<sequence length="931" mass="106975">MDNDLLGSTMKFKKKFPDKSSKDNDTDVKEEKIISKKIDKVKDWLQEWKKAYNIEDYEESFKKRVKAEEELLELLKEFQALSDKPLTENDMLEVIQDTFGANFTTSADLLGSPFKYNKKSFDKTWQDKKDKYVKEDKKNKEFWKPTKYNYDEGMKTEYFHKEDSVNSVDASTNLLGSPFKYNKKAQDMTWQEKKDLVKPKKDFNNKKWDNVDKGWKKIFPLGSSNSADKEVDHRQKAPDDSEVQHGSMKWDSVDKGWKKISTLNDKTVKDMQEFLKAWETAEKKLKSETSREYEMQKEISEKCTNRSVAAPSGCPFANLLQAPAISQSLVNCALMAEQVRRDLGKCLDMSFLPKECKPVWRTQCFSAYKYRRIDGTCNNPVHPTWGKSGTPFVRMVAPDYGDGVSSIRTSKNGDLLPNPRYLSHKLYSKKMKPDLNVTSLFISFGLIIDHDMVQTAINTNSIPCCDEKFDKYPESRPKECLQIDIPEGDPFYGPRNVKCLNFVRSTPVHGECGGRREQLNKATSFLDGSAIYGSTIDRTKTLRSFNKGQLRTQRINNTPYMASPDGIGTNCGTPSKPFKCFAAGDSRVNMLVELMAMHTLWYREHNRIAEELHKINPQWSDETLFQEARKILIAELQHITYDEFLPVLLGEEAMNYFQLNIEHDEYYDGYDETVNPSVFNVFGAAAFRFGHSLIKDMVDLVGSDNRSEGSVALHETFFNAQLLYNNHLDSLLRGATSQKINAIDSFISKEVREHLFQPHDKDFGHDLAAVGIQRGRDHGLPPYNKWRSVCGLTEVKSWDDLESIMNPERINKLKEVYQVVDDIDLIPGALAETPVKGSLLGPTYICLIGRQFKKTRKGDRFWYEMADGVAAFTRDQLIEIYKSNMARIICDNSDRIESMQKSSFIVKSENNPVFKCEEIPKIDLSKWKASY</sequence>
<keyword evidence="6" id="KW-0479">Metal-binding</keyword>